<dbReference type="EMBL" id="LAZR01043155">
    <property type="protein sequence ID" value="KKL07765.1"/>
    <property type="molecule type" value="Genomic_DNA"/>
</dbReference>
<gene>
    <name evidence="1" type="ORF">LCGC14_2582710</name>
</gene>
<sequence length="66" mass="7964">MTTKEKTTRRAYIKHIRRLQSENRILVQVIAEERTARQAAYSWYSKKLNSKFMWIIHGIIHFKGMV</sequence>
<dbReference type="AlphaFoldDB" id="A0A0F9AEF0"/>
<proteinExistence type="predicted"/>
<protein>
    <submittedName>
        <fullName evidence="1">Uncharacterized protein</fullName>
    </submittedName>
</protein>
<reference evidence="1" key="1">
    <citation type="journal article" date="2015" name="Nature">
        <title>Complex archaea that bridge the gap between prokaryotes and eukaryotes.</title>
        <authorList>
            <person name="Spang A."/>
            <person name="Saw J.H."/>
            <person name="Jorgensen S.L."/>
            <person name="Zaremba-Niedzwiedzka K."/>
            <person name="Martijn J."/>
            <person name="Lind A.E."/>
            <person name="van Eijk R."/>
            <person name="Schleper C."/>
            <person name="Guy L."/>
            <person name="Ettema T.J."/>
        </authorList>
    </citation>
    <scope>NUCLEOTIDE SEQUENCE</scope>
</reference>
<name>A0A0F9AEF0_9ZZZZ</name>
<evidence type="ECO:0000313" key="1">
    <source>
        <dbReference type="EMBL" id="KKL07765.1"/>
    </source>
</evidence>
<accession>A0A0F9AEF0</accession>
<organism evidence="1">
    <name type="scientific">marine sediment metagenome</name>
    <dbReference type="NCBI Taxonomy" id="412755"/>
    <lineage>
        <taxon>unclassified sequences</taxon>
        <taxon>metagenomes</taxon>
        <taxon>ecological metagenomes</taxon>
    </lineage>
</organism>
<comment type="caution">
    <text evidence="1">The sequence shown here is derived from an EMBL/GenBank/DDBJ whole genome shotgun (WGS) entry which is preliminary data.</text>
</comment>